<dbReference type="EMBL" id="ML210485">
    <property type="protein sequence ID" value="TFK17613.1"/>
    <property type="molecule type" value="Genomic_DNA"/>
</dbReference>
<keyword evidence="2" id="KW-0732">Signal</keyword>
<accession>A0A5C3KD97</accession>
<dbReference type="Proteomes" id="UP000307440">
    <property type="component" value="Unassembled WGS sequence"/>
</dbReference>
<sequence>MHSASLSFIKTSYAILLLSCCFALLAQAAITTPISRDGDYVEENASGTLCYYPQALNPRTIDVACVGPEKGDFAQVIRAHLNETTSINYFSASLELLGGTEFIVEGQGDRKIYLCLSGRAGDYTYQTMCTTVGRDNSLGTGGPSPFCKVEGGQRRVTDGCYIPNQPAPDALLTTSSARPAIVTITRTSGSSVRTTLTQDRPSVNTQNASGAASGGTSGTTRNDQGLLLLNGLILGSLVVMIGL</sequence>
<evidence type="ECO:0000256" key="1">
    <source>
        <dbReference type="SAM" id="MobiDB-lite"/>
    </source>
</evidence>
<gene>
    <name evidence="3" type="ORF">FA15DRAFT_675972</name>
</gene>
<feature type="compositionally biased region" description="Polar residues" evidence="1">
    <location>
        <begin position="189"/>
        <end position="207"/>
    </location>
</feature>
<reference evidence="3 4" key="1">
    <citation type="journal article" date="2019" name="Nat. Ecol. Evol.">
        <title>Megaphylogeny resolves global patterns of mushroom evolution.</title>
        <authorList>
            <person name="Varga T."/>
            <person name="Krizsan K."/>
            <person name="Foldi C."/>
            <person name="Dima B."/>
            <person name="Sanchez-Garcia M."/>
            <person name="Sanchez-Ramirez S."/>
            <person name="Szollosi G.J."/>
            <person name="Szarkandi J.G."/>
            <person name="Papp V."/>
            <person name="Albert L."/>
            <person name="Andreopoulos W."/>
            <person name="Angelini C."/>
            <person name="Antonin V."/>
            <person name="Barry K.W."/>
            <person name="Bougher N.L."/>
            <person name="Buchanan P."/>
            <person name="Buyck B."/>
            <person name="Bense V."/>
            <person name="Catcheside P."/>
            <person name="Chovatia M."/>
            <person name="Cooper J."/>
            <person name="Damon W."/>
            <person name="Desjardin D."/>
            <person name="Finy P."/>
            <person name="Geml J."/>
            <person name="Haridas S."/>
            <person name="Hughes K."/>
            <person name="Justo A."/>
            <person name="Karasinski D."/>
            <person name="Kautmanova I."/>
            <person name="Kiss B."/>
            <person name="Kocsube S."/>
            <person name="Kotiranta H."/>
            <person name="LaButti K.M."/>
            <person name="Lechner B.E."/>
            <person name="Liimatainen K."/>
            <person name="Lipzen A."/>
            <person name="Lukacs Z."/>
            <person name="Mihaltcheva S."/>
            <person name="Morgado L.N."/>
            <person name="Niskanen T."/>
            <person name="Noordeloos M.E."/>
            <person name="Ohm R.A."/>
            <person name="Ortiz-Santana B."/>
            <person name="Ovrebo C."/>
            <person name="Racz N."/>
            <person name="Riley R."/>
            <person name="Savchenko A."/>
            <person name="Shiryaev A."/>
            <person name="Soop K."/>
            <person name="Spirin V."/>
            <person name="Szebenyi C."/>
            <person name="Tomsovsky M."/>
            <person name="Tulloss R.E."/>
            <person name="Uehling J."/>
            <person name="Grigoriev I.V."/>
            <person name="Vagvolgyi C."/>
            <person name="Papp T."/>
            <person name="Martin F.M."/>
            <person name="Miettinen O."/>
            <person name="Hibbett D.S."/>
            <person name="Nagy L.G."/>
        </authorList>
    </citation>
    <scope>NUCLEOTIDE SEQUENCE [LARGE SCALE GENOMIC DNA]</scope>
    <source>
        <strain evidence="3 4">CBS 121175</strain>
    </source>
</reference>
<feature type="region of interest" description="Disordered" evidence="1">
    <location>
        <begin position="189"/>
        <end position="220"/>
    </location>
</feature>
<dbReference type="OrthoDB" id="2966769at2759"/>
<evidence type="ECO:0000256" key="2">
    <source>
        <dbReference type="SAM" id="SignalP"/>
    </source>
</evidence>
<organism evidence="3 4">
    <name type="scientific">Coprinopsis marcescibilis</name>
    <name type="common">Agaric fungus</name>
    <name type="synonym">Psathyrella marcescibilis</name>
    <dbReference type="NCBI Taxonomy" id="230819"/>
    <lineage>
        <taxon>Eukaryota</taxon>
        <taxon>Fungi</taxon>
        <taxon>Dikarya</taxon>
        <taxon>Basidiomycota</taxon>
        <taxon>Agaricomycotina</taxon>
        <taxon>Agaricomycetes</taxon>
        <taxon>Agaricomycetidae</taxon>
        <taxon>Agaricales</taxon>
        <taxon>Agaricineae</taxon>
        <taxon>Psathyrellaceae</taxon>
        <taxon>Coprinopsis</taxon>
    </lineage>
</organism>
<proteinExistence type="predicted"/>
<keyword evidence="4" id="KW-1185">Reference proteome</keyword>
<evidence type="ECO:0000313" key="4">
    <source>
        <dbReference type="Proteomes" id="UP000307440"/>
    </source>
</evidence>
<protein>
    <submittedName>
        <fullName evidence="3">Uncharacterized protein</fullName>
    </submittedName>
</protein>
<feature type="chain" id="PRO_5022914496" evidence="2">
    <location>
        <begin position="29"/>
        <end position="243"/>
    </location>
</feature>
<name>A0A5C3KD97_COPMA</name>
<feature type="signal peptide" evidence="2">
    <location>
        <begin position="1"/>
        <end position="28"/>
    </location>
</feature>
<dbReference type="AlphaFoldDB" id="A0A5C3KD97"/>
<evidence type="ECO:0000313" key="3">
    <source>
        <dbReference type="EMBL" id="TFK17613.1"/>
    </source>
</evidence>